<gene>
    <name evidence="2" type="ORF">FOMPIDRAFT_1056490</name>
</gene>
<name>S8DJ49_FOMSC</name>
<sequence length="173" mass="19008">MCIEDEISACLQRSSAHGPETETLVFIRPKHKNGWSVPDALRTYYPTIVLGRLQMLSTRLSASNETDVSKPVDRYPSSTLHVDRRTRPHAYSLARCRCCAETRTRRERAKDECIASSPSARCIHSMRAALPRVGDGHLANVQAASSPDTGPRRSTATSTAAAYHTRTSLTAAV</sequence>
<protein>
    <submittedName>
        <fullName evidence="2">Uncharacterized protein</fullName>
    </submittedName>
</protein>
<evidence type="ECO:0000313" key="3">
    <source>
        <dbReference type="Proteomes" id="UP000015241"/>
    </source>
</evidence>
<dbReference type="HOGENOM" id="CLU_1547599_0_0_1"/>
<keyword evidence="3" id="KW-1185">Reference proteome</keyword>
<dbReference type="InParanoid" id="S8DJ49"/>
<evidence type="ECO:0000313" key="2">
    <source>
        <dbReference type="EMBL" id="EPS92867.1"/>
    </source>
</evidence>
<dbReference type="Proteomes" id="UP000015241">
    <property type="component" value="Unassembled WGS sequence"/>
</dbReference>
<evidence type="ECO:0000256" key="1">
    <source>
        <dbReference type="SAM" id="MobiDB-lite"/>
    </source>
</evidence>
<feature type="compositionally biased region" description="Low complexity" evidence="1">
    <location>
        <begin position="152"/>
        <end position="173"/>
    </location>
</feature>
<feature type="region of interest" description="Disordered" evidence="1">
    <location>
        <begin position="142"/>
        <end position="173"/>
    </location>
</feature>
<organism evidence="2 3">
    <name type="scientific">Fomitopsis schrenkii</name>
    <name type="common">Brown rot fungus</name>
    <dbReference type="NCBI Taxonomy" id="2126942"/>
    <lineage>
        <taxon>Eukaryota</taxon>
        <taxon>Fungi</taxon>
        <taxon>Dikarya</taxon>
        <taxon>Basidiomycota</taxon>
        <taxon>Agaricomycotina</taxon>
        <taxon>Agaricomycetes</taxon>
        <taxon>Polyporales</taxon>
        <taxon>Fomitopsis</taxon>
    </lineage>
</organism>
<proteinExistence type="predicted"/>
<reference evidence="2 3" key="1">
    <citation type="journal article" date="2012" name="Science">
        <title>The Paleozoic origin of enzymatic lignin decomposition reconstructed from 31 fungal genomes.</title>
        <authorList>
            <person name="Floudas D."/>
            <person name="Binder M."/>
            <person name="Riley R."/>
            <person name="Barry K."/>
            <person name="Blanchette R.A."/>
            <person name="Henrissat B."/>
            <person name="Martinez A.T."/>
            <person name="Otillar R."/>
            <person name="Spatafora J.W."/>
            <person name="Yadav J.S."/>
            <person name="Aerts A."/>
            <person name="Benoit I."/>
            <person name="Boyd A."/>
            <person name="Carlson A."/>
            <person name="Copeland A."/>
            <person name="Coutinho P.M."/>
            <person name="de Vries R.P."/>
            <person name="Ferreira P."/>
            <person name="Findley K."/>
            <person name="Foster B."/>
            <person name="Gaskell J."/>
            <person name="Glotzer D."/>
            <person name="Gorecki P."/>
            <person name="Heitman J."/>
            <person name="Hesse C."/>
            <person name="Hori C."/>
            <person name="Igarashi K."/>
            <person name="Jurgens J.A."/>
            <person name="Kallen N."/>
            <person name="Kersten P."/>
            <person name="Kohler A."/>
            <person name="Kuees U."/>
            <person name="Kumar T.K.A."/>
            <person name="Kuo A."/>
            <person name="LaButti K."/>
            <person name="Larrondo L.F."/>
            <person name="Lindquist E."/>
            <person name="Ling A."/>
            <person name="Lombard V."/>
            <person name="Lucas S."/>
            <person name="Lundell T."/>
            <person name="Martin R."/>
            <person name="McLaughlin D.J."/>
            <person name="Morgenstern I."/>
            <person name="Morin E."/>
            <person name="Murat C."/>
            <person name="Nagy L.G."/>
            <person name="Nolan M."/>
            <person name="Ohm R.A."/>
            <person name="Patyshakuliyeva A."/>
            <person name="Rokas A."/>
            <person name="Ruiz-Duenas F.J."/>
            <person name="Sabat G."/>
            <person name="Salamov A."/>
            <person name="Samejima M."/>
            <person name="Schmutz J."/>
            <person name="Slot J.C."/>
            <person name="St John F."/>
            <person name="Stenlid J."/>
            <person name="Sun H."/>
            <person name="Sun S."/>
            <person name="Syed K."/>
            <person name="Tsang A."/>
            <person name="Wiebenga A."/>
            <person name="Young D."/>
            <person name="Pisabarro A."/>
            <person name="Eastwood D.C."/>
            <person name="Martin F."/>
            <person name="Cullen D."/>
            <person name="Grigoriev I.V."/>
            <person name="Hibbett D.S."/>
        </authorList>
    </citation>
    <scope>NUCLEOTIDE SEQUENCE</scope>
    <source>
        <strain evidence="3">FP-58527</strain>
    </source>
</reference>
<dbReference type="AlphaFoldDB" id="S8DJ49"/>
<accession>S8DJ49</accession>
<dbReference type="EMBL" id="KE504329">
    <property type="protein sequence ID" value="EPS92867.1"/>
    <property type="molecule type" value="Genomic_DNA"/>
</dbReference>